<evidence type="ECO:0000313" key="2">
    <source>
        <dbReference type="Proteomes" id="UP000762676"/>
    </source>
</evidence>
<gene>
    <name evidence="1" type="ORF">ElyMa_006878700</name>
</gene>
<proteinExistence type="predicted"/>
<accession>A0AAV4JA35</accession>
<dbReference type="EMBL" id="BMAT01013766">
    <property type="protein sequence ID" value="GFS19668.1"/>
    <property type="molecule type" value="Genomic_DNA"/>
</dbReference>
<comment type="caution">
    <text evidence="1">The sequence shown here is derived from an EMBL/GenBank/DDBJ whole genome shotgun (WGS) entry which is preliminary data.</text>
</comment>
<dbReference type="AlphaFoldDB" id="A0AAV4JA35"/>
<evidence type="ECO:0000313" key="1">
    <source>
        <dbReference type="EMBL" id="GFS19668.1"/>
    </source>
</evidence>
<name>A0AAV4JA35_9GAST</name>
<keyword evidence="2" id="KW-1185">Reference proteome</keyword>
<sequence length="114" mass="13063">METSKDVRCHLELPRDVWGHGDVWRRSVPSGAAQSRLETWRRLKTFGVIWSCPETSGDMETSKDVRCHLELPRDVWRHGDVWRRVVPSGAAQSRLETCGKQHSYGLLHIAVSDL</sequence>
<dbReference type="Proteomes" id="UP000762676">
    <property type="component" value="Unassembled WGS sequence"/>
</dbReference>
<protein>
    <submittedName>
        <fullName evidence="1">Uncharacterized protein</fullName>
    </submittedName>
</protein>
<organism evidence="1 2">
    <name type="scientific">Elysia marginata</name>
    <dbReference type="NCBI Taxonomy" id="1093978"/>
    <lineage>
        <taxon>Eukaryota</taxon>
        <taxon>Metazoa</taxon>
        <taxon>Spiralia</taxon>
        <taxon>Lophotrochozoa</taxon>
        <taxon>Mollusca</taxon>
        <taxon>Gastropoda</taxon>
        <taxon>Heterobranchia</taxon>
        <taxon>Euthyneura</taxon>
        <taxon>Panpulmonata</taxon>
        <taxon>Sacoglossa</taxon>
        <taxon>Placobranchoidea</taxon>
        <taxon>Plakobranchidae</taxon>
        <taxon>Elysia</taxon>
    </lineage>
</organism>
<reference evidence="1 2" key="1">
    <citation type="journal article" date="2021" name="Elife">
        <title>Chloroplast acquisition without the gene transfer in kleptoplastic sea slugs, Plakobranchus ocellatus.</title>
        <authorList>
            <person name="Maeda T."/>
            <person name="Takahashi S."/>
            <person name="Yoshida T."/>
            <person name="Shimamura S."/>
            <person name="Takaki Y."/>
            <person name="Nagai Y."/>
            <person name="Toyoda A."/>
            <person name="Suzuki Y."/>
            <person name="Arimoto A."/>
            <person name="Ishii H."/>
            <person name="Satoh N."/>
            <person name="Nishiyama T."/>
            <person name="Hasebe M."/>
            <person name="Maruyama T."/>
            <person name="Minagawa J."/>
            <person name="Obokata J."/>
            <person name="Shigenobu S."/>
        </authorList>
    </citation>
    <scope>NUCLEOTIDE SEQUENCE [LARGE SCALE GENOMIC DNA]</scope>
</reference>